<dbReference type="GeneTree" id="ENSGT00390000002634"/>
<accession>A0A3P8S456</accession>
<dbReference type="GO" id="GO:0006309">
    <property type="term" value="P:apoptotic DNA fragmentation"/>
    <property type="evidence" value="ECO:0007669"/>
    <property type="project" value="TreeGrafter"/>
</dbReference>
<dbReference type="STRING" id="161767.ENSAPEP00000007036"/>
<dbReference type="Ensembl" id="ENSAPET00000007221.1">
    <property type="protein sequence ID" value="ENSAPEP00000007036.1"/>
    <property type="gene ID" value="ENSAPEG00000004998.1"/>
</dbReference>
<comment type="similarity">
    <text evidence="2">Belongs to the DNase II family.</text>
</comment>
<evidence type="ECO:0000313" key="6">
    <source>
        <dbReference type="Ensembl" id="ENSAPEP00000007036.1"/>
    </source>
</evidence>
<dbReference type="AlphaFoldDB" id="A0A3P8S456"/>
<dbReference type="Proteomes" id="UP000265080">
    <property type="component" value="Chromosome 2"/>
</dbReference>
<evidence type="ECO:0000313" key="7">
    <source>
        <dbReference type="Proteomes" id="UP000265080"/>
    </source>
</evidence>
<dbReference type="EC" id="3.1.22.1" evidence="3"/>
<keyword evidence="7" id="KW-1185">Reference proteome</keyword>
<name>A0A3P8S456_AMPPE</name>
<feature type="chain" id="PRO_5018140590" description="deoxyribonuclease II" evidence="5">
    <location>
        <begin position="18"/>
        <end position="377"/>
    </location>
</feature>
<keyword evidence="5" id="KW-0732">Signal</keyword>
<dbReference type="PANTHER" id="PTHR10858:SF2">
    <property type="entry name" value="DEOXYRIBONUCLEASE-2-BETA"/>
    <property type="match status" value="1"/>
</dbReference>
<proteinExistence type="inferred from homology"/>
<dbReference type="GO" id="GO:0004531">
    <property type="term" value="F:deoxyribonuclease II activity"/>
    <property type="evidence" value="ECO:0007669"/>
    <property type="project" value="UniProtKB-EC"/>
</dbReference>
<dbReference type="PANTHER" id="PTHR10858">
    <property type="entry name" value="DEOXYRIBONUCLEASE II"/>
    <property type="match status" value="1"/>
</dbReference>
<dbReference type="Pfam" id="PF03265">
    <property type="entry name" value="DNase_II"/>
    <property type="match status" value="1"/>
</dbReference>
<evidence type="ECO:0000256" key="3">
    <source>
        <dbReference type="ARBA" id="ARBA00012036"/>
    </source>
</evidence>
<evidence type="ECO:0000256" key="5">
    <source>
        <dbReference type="SAM" id="SignalP"/>
    </source>
</evidence>
<evidence type="ECO:0000256" key="1">
    <source>
        <dbReference type="ARBA" id="ARBA00000447"/>
    </source>
</evidence>
<comment type="catalytic activity">
    <reaction evidence="1">
        <text>Endonucleolytic cleavage to nucleoside 3'-phosphates and 3'-phosphooligonucleotide end-products.</text>
        <dbReference type="EC" id="3.1.22.1"/>
    </reaction>
</comment>
<dbReference type="OMA" id="EMAVETW"/>
<organism evidence="6 7">
    <name type="scientific">Amphiprion percula</name>
    <name type="common">Orange clownfish</name>
    <name type="synonym">Lutjanus percula</name>
    <dbReference type="NCBI Taxonomy" id="161767"/>
    <lineage>
        <taxon>Eukaryota</taxon>
        <taxon>Metazoa</taxon>
        <taxon>Chordata</taxon>
        <taxon>Craniata</taxon>
        <taxon>Vertebrata</taxon>
        <taxon>Euteleostomi</taxon>
        <taxon>Actinopterygii</taxon>
        <taxon>Neopterygii</taxon>
        <taxon>Teleostei</taxon>
        <taxon>Neoteleostei</taxon>
        <taxon>Acanthomorphata</taxon>
        <taxon>Ovalentaria</taxon>
        <taxon>Pomacentridae</taxon>
        <taxon>Amphiprion</taxon>
    </lineage>
</organism>
<keyword evidence="4" id="KW-0378">Hydrolase</keyword>
<evidence type="ECO:0000256" key="2">
    <source>
        <dbReference type="ARBA" id="ARBA00007527"/>
    </source>
</evidence>
<feature type="signal peptide" evidence="5">
    <location>
        <begin position="1"/>
        <end position="17"/>
    </location>
</feature>
<reference evidence="6" key="3">
    <citation type="submission" date="2025-09" db="UniProtKB">
        <authorList>
            <consortium name="Ensembl"/>
        </authorList>
    </citation>
    <scope>IDENTIFICATION</scope>
</reference>
<reference evidence="6 7" key="1">
    <citation type="submission" date="2018-03" db="EMBL/GenBank/DDBJ databases">
        <title>Finding Nemo's genes: A chromosome-scale reference assembly of the genome of the orange clownfish Amphiprion percula.</title>
        <authorList>
            <person name="Lehmann R."/>
        </authorList>
    </citation>
    <scope>NUCLEOTIDE SEQUENCE</scope>
</reference>
<evidence type="ECO:0000256" key="4">
    <source>
        <dbReference type="ARBA" id="ARBA00022801"/>
    </source>
</evidence>
<protein>
    <recommendedName>
        <fullName evidence="3">deoxyribonuclease II</fullName>
        <ecNumber evidence="3">3.1.22.1</ecNumber>
    </recommendedName>
</protein>
<dbReference type="InterPro" id="IPR004947">
    <property type="entry name" value="DNase_II"/>
</dbReference>
<sequence length="377" mass="42809">MSSVCCLLLQVVVVTLCCSVFNAEISCRNEAGDPVDWFVFYKLPHRRVLEEGSGVEYMYLDSESGSWQRSQFLINSSRGAVAETLNQVYKGYMVRFQFAEFKLIIRKLLHTDKIKKESSGTFFRYGHSKGVLLFDHSQGFWLSHSIPHFPSFPERGYIYPSSGKVNGQTGLCVTPAAGLVYPRFYNCSCLLRSCPILPQLVQMWWRNQTPLAKDKSISLLFSSQGAKFISFVKSERFVDDIYTGWVAQFLRTDLLVESWQRQGHDLPSNCSLPQQTMNIKRIQLPDSVLFLSDCDHSKWCVSRSYGDQVTCLGDLNRERAQLWRGGGLILPGENPCMHRENMQTPCRKIPGKPGREPGIFSLQGESANHYATVQPQA</sequence>
<reference evidence="6" key="2">
    <citation type="submission" date="2025-08" db="UniProtKB">
        <authorList>
            <consortium name="Ensembl"/>
        </authorList>
    </citation>
    <scope>IDENTIFICATION</scope>
</reference>